<evidence type="ECO:0000256" key="10">
    <source>
        <dbReference type="PIRSR" id="PIRSR602403-1"/>
    </source>
</evidence>
<proteinExistence type="inferred from homology"/>
<dbReference type="GO" id="GO:0020037">
    <property type="term" value="F:heme binding"/>
    <property type="evidence" value="ECO:0007669"/>
    <property type="project" value="InterPro"/>
</dbReference>
<evidence type="ECO:0000256" key="7">
    <source>
        <dbReference type="ARBA" id="ARBA00023004"/>
    </source>
</evidence>
<dbReference type="InterPro" id="IPR050529">
    <property type="entry name" value="CYP450_sterol_14alpha_dmase"/>
</dbReference>
<dbReference type="VEuPathDB" id="FungiDB:L203_05390"/>
<dbReference type="OrthoDB" id="1055148at2759"/>
<comment type="similarity">
    <text evidence="3 11">Belongs to the cytochrome P450 family.</text>
</comment>
<comment type="subcellular location">
    <subcellularLocation>
        <location evidence="2">Membrane</location>
    </subcellularLocation>
</comment>
<accession>A0A1E3I458</accession>
<keyword evidence="13" id="KW-1185">Reference proteome</keyword>
<dbReference type="SUPFAM" id="SSF48264">
    <property type="entry name" value="Cytochrome P450"/>
    <property type="match status" value="1"/>
</dbReference>
<keyword evidence="8 11" id="KW-0503">Monooxygenase</keyword>
<dbReference type="KEGG" id="cdep:91087568"/>
<dbReference type="GO" id="GO:0016020">
    <property type="term" value="C:membrane"/>
    <property type="evidence" value="ECO:0007669"/>
    <property type="project" value="UniProtKB-SubCell"/>
</dbReference>
<evidence type="ECO:0000256" key="6">
    <source>
        <dbReference type="ARBA" id="ARBA00023002"/>
    </source>
</evidence>
<organism evidence="12 13">
    <name type="scientific">Cryptococcus depauperatus CBS 7841</name>
    <dbReference type="NCBI Taxonomy" id="1295531"/>
    <lineage>
        <taxon>Eukaryota</taxon>
        <taxon>Fungi</taxon>
        <taxon>Dikarya</taxon>
        <taxon>Basidiomycota</taxon>
        <taxon>Agaricomycotina</taxon>
        <taxon>Tremellomycetes</taxon>
        <taxon>Tremellales</taxon>
        <taxon>Cryptococcaceae</taxon>
        <taxon>Cryptococcus</taxon>
    </lineage>
</organism>
<dbReference type="GO" id="GO:0005506">
    <property type="term" value="F:iron ion binding"/>
    <property type="evidence" value="ECO:0007669"/>
    <property type="project" value="InterPro"/>
</dbReference>
<evidence type="ECO:0000256" key="2">
    <source>
        <dbReference type="ARBA" id="ARBA00004370"/>
    </source>
</evidence>
<evidence type="ECO:0000313" key="12">
    <source>
        <dbReference type="EMBL" id="WVN88156.1"/>
    </source>
</evidence>
<evidence type="ECO:0000256" key="4">
    <source>
        <dbReference type="ARBA" id="ARBA00022617"/>
    </source>
</evidence>
<dbReference type="GeneID" id="91087568"/>
<dbReference type="GO" id="GO:0004497">
    <property type="term" value="F:monooxygenase activity"/>
    <property type="evidence" value="ECO:0007669"/>
    <property type="project" value="UniProtKB-KW"/>
</dbReference>
<reference evidence="12" key="3">
    <citation type="submission" date="2024-01" db="EMBL/GenBank/DDBJ databases">
        <authorList>
            <person name="Coelho M.A."/>
            <person name="David-Palma M."/>
            <person name="Shea T."/>
            <person name="Sun S."/>
            <person name="Cuomo C.A."/>
            <person name="Heitman J."/>
        </authorList>
    </citation>
    <scope>NUCLEOTIDE SEQUENCE</scope>
    <source>
        <strain evidence="12">CBS 7841</strain>
    </source>
</reference>
<reference evidence="12" key="1">
    <citation type="submission" date="2016-06" db="EMBL/GenBank/DDBJ databases">
        <authorList>
            <person name="Cuomo C."/>
            <person name="Litvintseva A."/>
            <person name="Heitman J."/>
            <person name="Chen Y."/>
            <person name="Sun S."/>
            <person name="Springer D."/>
            <person name="Dromer F."/>
            <person name="Young S."/>
            <person name="Zeng Q."/>
            <person name="Chapman S."/>
            <person name="Gujja S."/>
            <person name="Saif S."/>
            <person name="Birren B."/>
        </authorList>
    </citation>
    <scope>NUCLEOTIDE SEQUENCE</scope>
    <source>
        <strain evidence="12">CBS 7841</strain>
    </source>
</reference>
<gene>
    <name evidence="12" type="ORF">L203_103357</name>
</gene>
<evidence type="ECO:0000256" key="5">
    <source>
        <dbReference type="ARBA" id="ARBA00022723"/>
    </source>
</evidence>
<evidence type="ECO:0000256" key="3">
    <source>
        <dbReference type="ARBA" id="ARBA00010617"/>
    </source>
</evidence>
<reference evidence="12" key="2">
    <citation type="journal article" date="2022" name="Elife">
        <title>Obligate sexual reproduction of a homothallic fungus closely related to the Cryptococcus pathogenic species complex.</title>
        <authorList>
            <person name="Passer A.R."/>
            <person name="Clancey S.A."/>
            <person name="Shea T."/>
            <person name="David-Palma M."/>
            <person name="Averette A.F."/>
            <person name="Boekhout T."/>
            <person name="Porcel B.M."/>
            <person name="Nowrousian M."/>
            <person name="Cuomo C.A."/>
            <person name="Sun S."/>
            <person name="Heitman J."/>
            <person name="Coelho M.A."/>
        </authorList>
    </citation>
    <scope>NUCLEOTIDE SEQUENCE</scope>
    <source>
        <strain evidence="12">CBS 7841</strain>
    </source>
</reference>
<dbReference type="FunFam" id="1.10.630.10:FF:000033">
    <property type="entry name" value="14-alpha sterol demethylase"/>
    <property type="match status" value="1"/>
</dbReference>
<dbReference type="AlphaFoldDB" id="A0A1E3I458"/>
<dbReference type="PRINTS" id="PR00465">
    <property type="entry name" value="EP450IV"/>
</dbReference>
<dbReference type="PRINTS" id="PR00385">
    <property type="entry name" value="P450"/>
</dbReference>
<evidence type="ECO:0000256" key="11">
    <source>
        <dbReference type="RuleBase" id="RU000461"/>
    </source>
</evidence>
<evidence type="ECO:0000256" key="1">
    <source>
        <dbReference type="ARBA" id="ARBA00001971"/>
    </source>
</evidence>
<evidence type="ECO:0000256" key="9">
    <source>
        <dbReference type="ARBA" id="ARBA00023136"/>
    </source>
</evidence>
<dbReference type="InterPro" id="IPR017972">
    <property type="entry name" value="Cyt_P450_CS"/>
</dbReference>
<protein>
    <submittedName>
        <fullName evidence="12">Uncharacterized protein</fullName>
    </submittedName>
</protein>
<dbReference type="RefSeq" id="XP_066068856.1">
    <property type="nucleotide sequence ID" value="XM_066212759.1"/>
</dbReference>
<dbReference type="CDD" id="cd11042">
    <property type="entry name" value="CYP51-like"/>
    <property type="match status" value="1"/>
</dbReference>
<sequence length="549" mass="62192">MSSIIPQVQQLIYQAGEYIPEWYTELPLAFKILTLVIGIPAIIIGLNVFQQLYLPCRKDLPPVVFHYIPWFGSAAYYGKDPYKFLFECREKYGDLFTFILMGRRIAVALGPKGNNLSLGGKVSQVSAEDAYTHLTTPVFGKGVVYDCPNEMLMQQKKFIKSGLTTEALQSYPPMFTDECEEFFQKELKITASKPSGTFDLQKIMSELIILTASRTLQGREVRESLSGDFAKQFEDLDGGFTPLNFMFPNLPLPSYRRRDLAQKAMSNFYLRIIENRRKGGIDFDHDMIACLQECKYRNGARLTDRDIAHIMIALLMAGQHTSSATSSWALLHFADRPDIVEALYQEQKAKLGNPDGTFRDYKYEDLKELPLMDAVIRETLRMHTPIHSIYRKVLCDIPVPPSLSAPSANGQYVIPKGYYIMAAPGVSAMDPRIWQDASVWNPNRWLDENGVGAAAVTQYTKAEQVDYGFGTISKGTESPYQPFGAGRHRCVGEQFAYTQLSTIFVYIVRNYTLKLAVPEFPKTNYQTMIVQPLNPLVTFTLRSTEKQDV</sequence>
<dbReference type="GO" id="GO:0016705">
    <property type="term" value="F:oxidoreductase activity, acting on paired donors, with incorporation or reduction of molecular oxygen"/>
    <property type="evidence" value="ECO:0007669"/>
    <property type="project" value="InterPro"/>
</dbReference>
<feature type="binding site" description="axial binding residue" evidence="10">
    <location>
        <position position="490"/>
    </location>
    <ligand>
        <name>heme</name>
        <dbReference type="ChEBI" id="CHEBI:30413"/>
    </ligand>
    <ligandPart>
        <name>Fe</name>
        <dbReference type="ChEBI" id="CHEBI:18248"/>
    </ligandPart>
</feature>
<dbReference type="PROSITE" id="PS00086">
    <property type="entry name" value="CYTOCHROME_P450"/>
    <property type="match status" value="1"/>
</dbReference>
<keyword evidence="9" id="KW-0472">Membrane</keyword>
<keyword evidence="6 11" id="KW-0560">Oxidoreductase</keyword>
<keyword evidence="5 10" id="KW-0479">Metal-binding</keyword>
<dbReference type="InterPro" id="IPR001128">
    <property type="entry name" value="Cyt_P450"/>
</dbReference>
<dbReference type="EMBL" id="CP143787">
    <property type="protein sequence ID" value="WVN88156.1"/>
    <property type="molecule type" value="Genomic_DNA"/>
</dbReference>
<keyword evidence="7 10" id="KW-0408">Iron</keyword>
<comment type="cofactor">
    <cofactor evidence="1 10">
        <name>heme</name>
        <dbReference type="ChEBI" id="CHEBI:30413"/>
    </cofactor>
</comment>
<dbReference type="PANTHER" id="PTHR24304:SF2">
    <property type="entry name" value="24-HYDROXYCHOLESTEROL 7-ALPHA-HYDROXYLASE"/>
    <property type="match status" value="1"/>
</dbReference>
<evidence type="ECO:0000256" key="8">
    <source>
        <dbReference type="ARBA" id="ARBA00023033"/>
    </source>
</evidence>
<dbReference type="Pfam" id="PF00067">
    <property type="entry name" value="p450"/>
    <property type="match status" value="1"/>
</dbReference>
<keyword evidence="4 10" id="KW-0349">Heme</keyword>
<dbReference type="Gene3D" id="1.10.630.10">
    <property type="entry name" value="Cytochrome P450"/>
    <property type="match status" value="1"/>
</dbReference>
<evidence type="ECO:0000313" key="13">
    <source>
        <dbReference type="Proteomes" id="UP000094043"/>
    </source>
</evidence>
<dbReference type="PANTHER" id="PTHR24304">
    <property type="entry name" value="CYTOCHROME P450 FAMILY 7"/>
    <property type="match status" value="1"/>
</dbReference>
<dbReference type="InterPro" id="IPR036396">
    <property type="entry name" value="Cyt_P450_sf"/>
</dbReference>
<dbReference type="InterPro" id="IPR002403">
    <property type="entry name" value="Cyt_P450_E_grp-IV"/>
</dbReference>
<name>A0A1E3I458_9TREE</name>
<dbReference type="Proteomes" id="UP000094043">
    <property type="component" value="Chromosome 4"/>
</dbReference>